<dbReference type="Proteomes" id="UP000092819">
    <property type="component" value="Unassembled WGS sequence"/>
</dbReference>
<keyword evidence="2" id="KW-1185">Reference proteome</keyword>
<protein>
    <submittedName>
        <fullName evidence="1">Uncharacterized protein</fullName>
    </submittedName>
</protein>
<accession>A0A1C3J921</accession>
<name>A0A1C3J921_9VIBR</name>
<evidence type="ECO:0000313" key="2">
    <source>
        <dbReference type="Proteomes" id="UP000092819"/>
    </source>
</evidence>
<sequence>MRKMTLLFLISYKTSHNERLCDIASVVKIQQAIIHLKS</sequence>
<reference evidence="2" key="1">
    <citation type="submission" date="2016-06" db="EMBL/GenBank/DDBJ databases">
        <authorList>
            <person name="Rodrigo-Torres L."/>
            <person name="Arahal D.R."/>
        </authorList>
    </citation>
    <scope>NUCLEOTIDE SEQUENCE [LARGE SCALE GENOMIC DNA]</scope>
    <source>
        <strain evidence="2">CECT 7224</strain>
    </source>
</reference>
<proteinExistence type="predicted"/>
<gene>
    <name evidence="1" type="ORF">VCE7224_00272</name>
</gene>
<dbReference type="AlphaFoldDB" id="A0A1C3J921"/>
<evidence type="ECO:0000313" key="1">
    <source>
        <dbReference type="EMBL" id="SBT11556.1"/>
    </source>
</evidence>
<dbReference type="EMBL" id="FLQZ01000004">
    <property type="protein sequence ID" value="SBT11556.1"/>
    <property type="molecule type" value="Genomic_DNA"/>
</dbReference>
<organism evidence="1 2">
    <name type="scientific">Vibrio celticus</name>
    <dbReference type="NCBI Taxonomy" id="446372"/>
    <lineage>
        <taxon>Bacteria</taxon>
        <taxon>Pseudomonadati</taxon>
        <taxon>Pseudomonadota</taxon>
        <taxon>Gammaproteobacteria</taxon>
        <taxon>Vibrionales</taxon>
        <taxon>Vibrionaceae</taxon>
        <taxon>Vibrio</taxon>
    </lineage>
</organism>